<dbReference type="AlphaFoldDB" id="A0A926IRE0"/>
<keyword evidence="1" id="KW-0677">Repeat</keyword>
<evidence type="ECO:0000256" key="2">
    <source>
        <dbReference type="ARBA" id="ARBA00022741"/>
    </source>
</evidence>
<keyword evidence="7" id="KW-1185">Reference proteome</keyword>
<feature type="domain" description="ABC transporter" evidence="5">
    <location>
        <begin position="3"/>
        <end position="258"/>
    </location>
</feature>
<organism evidence="6 7">
    <name type="scientific">Qingrenia yutianensis</name>
    <dbReference type="NCBI Taxonomy" id="2763676"/>
    <lineage>
        <taxon>Bacteria</taxon>
        <taxon>Bacillati</taxon>
        <taxon>Bacillota</taxon>
        <taxon>Clostridia</taxon>
        <taxon>Eubacteriales</taxon>
        <taxon>Oscillospiraceae</taxon>
        <taxon>Qingrenia</taxon>
    </lineage>
</organism>
<accession>A0A926IRE0</accession>
<keyword evidence="4" id="KW-0175">Coiled coil</keyword>
<dbReference type="InterPro" id="IPR032781">
    <property type="entry name" value="ABC_tran_Xtn"/>
</dbReference>
<dbReference type="PANTHER" id="PTHR42855:SF2">
    <property type="entry name" value="DRUG RESISTANCE ABC TRANSPORTER,ATP-BINDING PROTEIN"/>
    <property type="match status" value="1"/>
</dbReference>
<dbReference type="Gene3D" id="3.40.50.300">
    <property type="entry name" value="P-loop containing nucleotide triphosphate hydrolases"/>
    <property type="match status" value="2"/>
</dbReference>
<dbReference type="InterPro" id="IPR003439">
    <property type="entry name" value="ABC_transporter-like_ATP-bd"/>
</dbReference>
<dbReference type="InterPro" id="IPR027417">
    <property type="entry name" value="P-loop_NTPase"/>
</dbReference>
<dbReference type="InterPro" id="IPR051309">
    <property type="entry name" value="ABCF_ATPase"/>
</dbReference>
<name>A0A926IRE0_9FIRM</name>
<keyword evidence="3 6" id="KW-0067">ATP-binding</keyword>
<dbReference type="CDD" id="cd03221">
    <property type="entry name" value="ABCF_EF-3"/>
    <property type="match status" value="2"/>
</dbReference>
<keyword evidence="2" id="KW-0547">Nucleotide-binding</keyword>
<dbReference type="GO" id="GO:0016887">
    <property type="term" value="F:ATP hydrolysis activity"/>
    <property type="evidence" value="ECO:0007669"/>
    <property type="project" value="InterPro"/>
</dbReference>
<evidence type="ECO:0000313" key="7">
    <source>
        <dbReference type="Proteomes" id="UP000647416"/>
    </source>
</evidence>
<feature type="domain" description="ABC transporter" evidence="5">
    <location>
        <begin position="326"/>
        <end position="543"/>
    </location>
</feature>
<evidence type="ECO:0000256" key="4">
    <source>
        <dbReference type="SAM" id="Coils"/>
    </source>
</evidence>
<evidence type="ECO:0000313" key="6">
    <source>
        <dbReference type="EMBL" id="MBC8595319.1"/>
    </source>
</evidence>
<feature type="coiled-coil region" evidence="4">
    <location>
        <begin position="247"/>
        <end position="274"/>
    </location>
</feature>
<comment type="caution">
    <text evidence="6">The sequence shown here is derived from an EMBL/GenBank/DDBJ whole genome shotgun (WGS) entry which is preliminary data.</text>
</comment>
<dbReference type="FunFam" id="3.40.50.300:FF:000309">
    <property type="entry name" value="ABC transporter ATP-binding protein"/>
    <property type="match status" value="1"/>
</dbReference>
<protein>
    <submittedName>
        <fullName evidence="6">ATP-binding cassette domain-containing protein</fullName>
    </submittedName>
</protein>
<evidence type="ECO:0000259" key="5">
    <source>
        <dbReference type="PROSITE" id="PS50893"/>
    </source>
</evidence>
<dbReference type="EMBL" id="JACRTE010000001">
    <property type="protein sequence ID" value="MBC8595319.1"/>
    <property type="molecule type" value="Genomic_DNA"/>
</dbReference>
<dbReference type="PROSITE" id="PS50893">
    <property type="entry name" value="ABC_TRANSPORTER_2"/>
    <property type="match status" value="2"/>
</dbReference>
<dbReference type="FunFam" id="3.40.50.300:FF:000011">
    <property type="entry name" value="Putative ABC transporter ATP-binding component"/>
    <property type="match status" value="1"/>
</dbReference>
<dbReference type="InterPro" id="IPR003593">
    <property type="entry name" value="AAA+_ATPase"/>
</dbReference>
<evidence type="ECO:0000256" key="1">
    <source>
        <dbReference type="ARBA" id="ARBA00022737"/>
    </source>
</evidence>
<dbReference type="InterPro" id="IPR017871">
    <property type="entry name" value="ABC_transporter-like_CS"/>
</dbReference>
<gene>
    <name evidence="6" type="ORF">H8706_00320</name>
</gene>
<dbReference type="GO" id="GO:0003676">
    <property type="term" value="F:nucleic acid binding"/>
    <property type="evidence" value="ECO:0007669"/>
    <property type="project" value="UniProtKB-ARBA"/>
</dbReference>
<dbReference type="PROSITE" id="PS00211">
    <property type="entry name" value="ABC_TRANSPORTER_1"/>
    <property type="match status" value="2"/>
</dbReference>
<dbReference type="RefSeq" id="WP_262431044.1">
    <property type="nucleotide sequence ID" value="NZ_JACRTE010000001.1"/>
</dbReference>
<sequence length="637" mass="73317">MILQLNKVSKSFGTDEILNDITFSVNDGGRIGIIGKNGCGKTTLLNIISGSTSFEGSCQTAKDTRIGFLRQTGCEVMTTTIIEEMTSVFADVFEIEKDLRRLENEIADEQDEKKREVLLNSYAKKSEMFEKKDGFLIKTKINTILTGMGFDKFDLNMPAENLSGGEKTKLSFAKLLLEERELLLLDEPTNHLDFKTMQWLEGYLKSYRGALITVSHDRYFLDRTVNAVYEIENTHMKKYTGNYTAYLEQKKKNLEVEEKAYAKQQNEIKKLEEYVAKNLVRASTTKMAQSRQKKLDKMELLERPGENNDSARFDFEIEYPSYKEVLNVEDLSVFVENKDGVRTLIKNADFKVLRGEKTALIGDNGAGKSTLLKTILGIYKNYTGEFEIGRNTEIGYYDQELNILNGDKTVFDEIYDRHPRFEESKIRTLLGSMNFYGEDVFKKINSLSGGEKAKLAFLVLMLEKNNTLFLDEPTNHLDLASKEKLDEALMKFDGTLFFVSHDRYFLNKVATKIIELGSEKISVYEGNYDYYLEKKTEADEASEKNIQKEKKTNDYFENKKKQSLIKSLEKKISACEEEILSLDGEIEETDRLLNESGSDLDKCRELFEKLNTLNERQNELYKTFEELENQLETAKEE</sequence>
<feature type="coiled-coil region" evidence="4">
    <location>
        <begin position="558"/>
        <end position="585"/>
    </location>
</feature>
<reference evidence="6" key="1">
    <citation type="submission" date="2020-08" db="EMBL/GenBank/DDBJ databases">
        <title>Genome public.</title>
        <authorList>
            <person name="Liu C."/>
            <person name="Sun Q."/>
        </authorList>
    </citation>
    <scope>NUCLEOTIDE SEQUENCE</scope>
    <source>
        <strain evidence="6">NSJ-50</strain>
    </source>
</reference>
<dbReference type="Pfam" id="PF00005">
    <property type="entry name" value="ABC_tran"/>
    <property type="match status" value="2"/>
</dbReference>
<dbReference type="Proteomes" id="UP000647416">
    <property type="component" value="Unassembled WGS sequence"/>
</dbReference>
<feature type="coiled-coil region" evidence="4">
    <location>
        <begin position="92"/>
        <end position="119"/>
    </location>
</feature>
<proteinExistence type="predicted"/>
<dbReference type="GO" id="GO:0005524">
    <property type="term" value="F:ATP binding"/>
    <property type="evidence" value="ECO:0007669"/>
    <property type="project" value="UniProtKB-KW"/>
</dbReference>
<dbReference type="PANTHER" id="PTHR42855">
    <property type="entry name" value="ABC TRANSPORTER ATP-BINDING SUBUNIT"/>
    <property type="match status" value="1"/>
</dbReference>
<evidence type="ECO:0000256" key="3">
    <source>
        <dbReference type="ARBA" id="ARBA00022840"/>
    </source>
</evidence>
<dbReference type="SMART" id="SM00382">
    <property type="entry name" value="AAA"/>
    <property type="match status" value="2"/>
</dbReference>
<feature type="coiled-coil region" evidence="4">
    <location>
        <begin position="610"/>
        <end position="637"/>
    </location>
</feature>
<dbReference type="Pfam" id="PF12848">
    <property type="entry name" value="ABC_tran_Xtn"/>
    <property type="match status" value="1"/>
</dbReference>
<dbReference type="SUPFAM" id="SSF52540">
    <property type="entry name" value="P-loop containing nucleoside triphosphate hydrolases"/>
    <property type="match status" value="2"/>
</dbReference>